<dbReference type="Proteomes" id="UP000009352">
    <property type="component" value="Unassembled WGS sequence"/>
</dbReference>
<proteinExistence type="predicted"/>
<name>A0AB33XWU7_LACRH</name>
<accession>A0AB33XWU7</accession>
<evidence type="ECO:0000313" key="1">
    <source>
        <dbReference type="EMBL" id="EKS52431.1"/>
    </source>
</evidence>
<protein>
    <submittedName>
        <fullName evidence="1">Uncharacterized protein</fullName>
    </submittedName>
</protein>
<organism evidence="1 2">
    <name type="scientific">Lacticaseibacillus rhamnosus LRHMDP3</name>
    <dbReference type="NCBI Taxonomy" id="1203259"/>
    <lineage>
        <taxon>Bacteria</taxon>
        <taxon>Bacillati</taxon>
        <taxon>Bacillota</taxon>
        <taxon>Bacilli</taxon>
        <taxon>Lactobacillales</taxon>
        <taxon>Lactobacillaceae</taxon>
        <taxon>Lacticaseibacillus</taxon>
    </lineage>
</organism>
<dbReference type="AlphaFoldDB" id="A0AB33XWU7"/>
<reference evidence="1 2" key="1">
    <citation type="journal article" date="2013" name="Genome Announc.">
        <title>Draft Genome Sequence of Staphylococcus simulans UMC-CNS-990, Isolated from a Case of Chronic Bovine Mastitis.</title>
        <authorList>
            <person name="Calcutt M.J."/>
            <person name="Foecking M.F."/>
            <person name="Hsieh H.Y."/>
            <person name="Perry J."/>
            <person name="Stewart G.C."/>
            <person name="Middleton J.R."/>
        </authorList>
    </citation>
    <scope>NUCLEOTIDE SEQUENCE [LARGE SCALE GENOMIC DNA]</scope>
    <source>
        <strain evidence="1 2">LRHMDP3</strain>
    </source>
</reference>
<sequence>MPIFGPYIIRASLKIIIQKMPINPRPENLRRGLVGIFASLTGSLVVDNITRLLA</sequence>
<dbReference type="EMBL" id="AMQX01000003">
    <property type="protein sequence ID" value="EKS52431.1"/>
    <property type="molecule type" value="Genomic_DNA"/>
</dbReference>
<comment type="caution">
    <text evidence="1">The sequence shown here is derived from an EMBL/GenBank/DDBJ whole genome shotgun (WGS) entry which is preliminary data.</text>
</comment>
<gene>
    <name evidence="1" type="ORF">LRHMDP3_802</name>
</gene>
<evidence type="ECO:0000313" key="2">
    <source>
        <dbReference type="Proteomes" id="UP000009352"/>
    </source>
</evidence>